<reference evidence="7 8" key="1">
    <citation type="submission" date="2019-06" db="EMBL/GenBank/DDBJ databases">
        <authorList>
            <person name="Li F."/>
        </authorList>
    </citation>
    <scope>NUCLEOTIDE SEQUENCE [LARGE SCALE GENOMIC DNA]</scope>
    <source>
        <strain evidence="7 8">10F1D-1</strain>
    </source>
</reference>
<sequence>MQREGDAFAQLFDLHQNRVFSRAVGLTENAHDAEDVTAAAFFELWRKRRSVRVVDGSVLPWLLVTTVNLARNRRRSTMRYEKLLRAAPRHECVEGPDAESIETRRRLTESLARLAPVDGALFVLTSVEGYPITEAAEALGLRPATARVRLHRARARLRTELHDLDPRLRFAEGTSR</sequence>
<gene>
    <name evidence="7" type="ORF">FJ657_03430</name>
</gene>
<comment type="caution">
    <text evidence="7">The sequence shown here is derived from an EMBL/GenBank/DDBJ whole genome shotgun (WGS) entry which is preliminary data.</text>
</comment>
<dbReference type="Pfam" id="PF04542">
    <property type="entry name" value="Sigma70_r2"/>
    <property type="match status" value="1"/>
</dbReference>
<dbReference type="PANTHER" id="PTHR43133">
    <property type="entry name" value="RNA POLYMERASE ECF-TYPE SIGMA FACTO"/>
    <property type="match status" value="1"/>
</dbReference>
<keyword evidence="4" id="KW-0804">Transcription</keyword>
<dbReference type="GO" id="GO:0003677">
    <property type="term" value="F:DNA binding"/>
    <property type="evidence" value="ECO:0007669"/>
    <property type="project" value="InterPro"/>
</dbReference>
<feature type="domain" description="RNA polymerase sigma factor 70 region 4 type 2" evidence="6">
    <location>
        <begin position="105"/>
        <end position="157"/>
    </location>
</feature>
<feature type="domain" description="RNA polymerase sigma-70 region 2" evidence="5">
    <location>
        <begin position="11"/>
        <end position="79"/>
    </location>
</feature>
<evidence type="ECO:0000259" key="6">
    <source>
        <dbReference type="Pfam" id="PF08281"/>
    </source>
</evidence>
<dbReference type="GO" id="GO:0006352">
    <property type="term" value="P:DNA-templated transcription initiation"/>
    <property type="evidence" value="ECO:0007669"/>
    <property type="project" value="InterPro"/>
</dbReference>
<accession>A0A506YCL1</accession>
<evidence type="ECO:0000256" key="3">
    <source>
        <dbReference type="ARBA" id="ARBA00023082"/>
    </source>
</evidence>
<evidence type="ECO:0000256" key="1">
    <source>
        <dbReference type="ARBA" id="ARBA00010641"/>
    </source>
</evidence>
<dbReference type="Pfam" id="PF08281">
    <property type="entry name" value="Sigma70_r4_2"/>
    <property type="match status" value="1"/>
</dbReference>
<organism evidence="7 8">
    <name type="scientific">Schumannella soli</name>
    <dbReference type="NCBI Taxonomy" id="2590779"/>
    <lineage>
        <taxon>Bacteria</taxon>
        <taxon>Bacillati</taxon>
        <taxon>Actinomycetota</taxon>
        <taxon>Actinomycetes</taxon>
        <taxon>Micrococcales</taxon>
        <taxon>Microbacteriaceae</taxon>
        <taxon>Schumannella</taxon>
    </lineage>
</organism>
<protein>
    <submittedName>
        <fullName evidence="7">RNA polymerase sigma factor</fullName>
    </submittedName>
</protein>
<keyword evidence="2" id="KW-0805">Transcription regulation</keyword>
<evidence type="ECO:0000256" key="4">
    <source>
        <dbReference type="ARBA" id="ARBA00023163"/>
    </source>
</evidence>
<dbReference type="AlphaFoldDB" id="A0A506YCL1"/>
<dbReference type="InterPro" id="IPR039425">
    <property type="entry name" value="RNA_pol_sigma-70-like"/>
</dbReference>
<dbReference type="NCBIfam" id="TIGR02937">
    <property type="entry name" value="sigma70-ECF"/>
    <property type="match status" value="1"/>
</dbReference>
<dbReference type="SUPFAM" id="SSF88659">
    <property type="entry name" value="Sigma3 and sigma4 domains of RNA polymerase sigma factors"/>
    <property type="match status" value="1"/>
</dbReference>
<dbReference type="Proteomes" id="UP000316252">
    <property type="component" value="Unassembled WGS sequence"/>
</dbReference>
<dbReference type="InterPro" id="IPR014284">
    <property type="entry name" value="RNA_pol_sigma-70_dom"/>
</dbReference>
<dbReference type="GO" id="GO:0016987">
    <property type="term" value="F:sigma factor activity"/>
    <property type="evidence" value="ECO:0007669"/>
    <property type="project" value="UniProtKB-KW"/>
</dbReference>
<comment type="similarity">
    <text evidence="1">Belongs to the sigma-70 factor family. ECF subfamily.</text>
</comment>
<keyword evidence="3" id="KW-0731">Sigma factor</keyword>
<dbReference type="InterPro" id="IPR007627">
    <property type="entry name" value="RNA_pol_sigma70_r2"/>
</dbReference>
<evidence type="ECO:0000256" key="2">
    <source>
        <dbReference type="ARBA" id="ARBA00023015"/>
    </source>
</evidence>
<proteinExistence type="inferred from homology"/>
<dbReference type="Gene3D" id="1.10.10.10">
    <property type="entry name" value="Winged helix-like DNA-binding domain superfamily/Winged helix DNA-binding domain"/>
    <property type="match status" value="1"/>
</dbReference>
<dbReference type="InterPro" id="IPR013249">
    <property type="entry name" value="RNA_pol_sigma70_r4_t2"/>
</dbReference>
<dbReference type="PANTHER" id="PTHR43133:SF46">
    <property type="entry name" value="RNA POLYMERASE SIGMA-70 FACTOR ECF SUBFAMILY"/>
    <property type="match status" value="1"/>
</dbReference>
<dbReference type="Gene3D" id="1.10.1740.10">
    <property type="match status" value="1"/>
</dbReference>
<dbReference type="InterPro" id="IPR013324">
    <property type="entry name" value="RNA_pol_sigma_r3/r4-like"/>
</dbReference>
<dbReference type="InterPro" id="IPR013325">
    <property type="entry name" value="RNA_pol_sigma_r2"/>
</dbReference>
<dbReference type="SUPFAM" id="SSF88946">
    <property type="entry name" value="Sigma2 domain of RNA polymerase sigma factors"/>
    <property type="match status" value="1"/>
</dbReference>
<evidence type="ECO:0000313" key="7">
    <source>
        <dbReference type="EMBL" id="TPW78189.1"/>
    </source>
</evidence>
<dbReference type="EMBL" id="VHQG01000001">
    <property type="protein sequence ID" value="TPW78189.1"/>
    <property type="molecule type" value="Genomic_DNA"/>
</dbReference>
<name>A0A506YCL1_9MICO</name>
<dbReference type="OrthoDB" id="3747638at2"/>
<evidence type="ECO:0000313" key="8">
    <source>
        <dbReference type="Proteomes" id="UP000316252"/>
    </source>
</evidence>
<evidence type="ECO:0000259" key="5">
    <source>
        <dbReference type="Pfam" id="PF04542"/>
    </source>
</evidence>
<dbReference type="InterPro" id="IPR036388">
    <property type="entry name" value="WH-like_DNA-bd_sf"/>
</dbReference>
<keyword evidence="8" id="KW-1185">Reference proteome</keyword>